<feature type="domain" description="PRELI/MSF1" evidence="1">
    <location>
        <begin position="2"/>
        <end position="114"/>
    </location>
</feature>
<dbReference type="PROSITE" id="PS50904">
    <property type="entry name" value="PRELI_MSF1"/>
    <property type="match status" value="1"/>
</dbReference>
<comment type="caution">
    <text evidence="2">The sequence shown here is derived from an EMBL/GenBank/DDBJ whole genome shotgun (WGS) entry which is preliminary data.</text>
</comment>
<dbReference type="GO" id="GO:0005758">
    <property type="term" value="C:mitochondrial intermembrane space"/>
    <property type="evidence" value="ECO:0007669"/>
    <property type="project" value="InterPro"/>
</dbReference>
<accession>A0AAP0H8G8</accession>
<dbReference type="Pfam" id="PF04707">
    <property type="entry name" value="PRELI"/>
    <property type="match status" value="1"/>
</dbReference>
<sequence>MVEAYSQEYTYKHPWERITSASWRKFADPENKHTLSHILQVDTLNQKLEPETGKLYTTRTITIYAPGPWYVTGIRNCMCLDQVLGGYRGRIHHQEPVDGANATKCEASGWSCCY</sequence>
<name>A0AAP0H8G8_9ASTR</name>
<dbReference type="InterPro" id="IPR006797">
    <property type="entry name" value="PRELI/MSF1_dom"/>
</dbReference>
<protein>
    <recommendedName>
        <fullName evidence="1">PRELI/MSF1 domain-containing protein</fullName>
    </recommendedName>
</protein>
<dbReference type="EMBL" id="JBCNJP010000008">
    <property type="protein sequence ID" value="KAK9073680.1"/>
    <property type="molecule type" value="Genomic_DNA"/>
</dbReference>
<evidence type="ECO:0000259" key="1">
    <source>
        <dbReference type="PROSITE" id="PS50904"/>
    </source>
</evidence>
<reference evidence="2 3" key="1">
    <citation type="submission" date="2024-04" db="EMBL/GenBank/DDBJ databases">
        <title>The reference genome of an endangered Asteraceae, Deinandra increscens subsp. villosa, native to the Central Coast of California.</title>
        <authorList>
            <person name="Guilliams M."/>
            <person name="Hasenstab-Lehman K."/>
            <person name="Meyer R."/>
            <person name="Mcevoy S."/>
        </authorList>
    </citation>
    <scope>NUCLEOTIDE SEQUENCE [LARGE SCALE GENOMIC DNA]</scope>
    <source>
        <tissue evidence="2">Leaf</tissue>
    </source>
</reference>
<dbReference type="InterPro" id="IPR037365">
    <property type="entry name" value="Slowmo/Ups"/>
</dbReference>
<dbReference type="PANTHER" id="PTHR11158">
    <property type="entry name" value="MSF1/PX19 RELATED"/>
    <property type="match status" value="1"/>
</dbReference>
<evidence type="ECO:0000313" key="2">
    <source>
        <dbReference type="EMBL" id="KAK9073680.1"/>
    </source>
</evidence>
<keyword evidence="3" id="KW-1185">Reference proteome</keyword>
<organism evidence="2 3">
    <name type="scientific">Deinandra increscens subsp. villosa</name>
    <dbReference type="NCBI Taxonomy" id="3103831"/>
    <lineage>
        <taxon>Eukaryota</taxon>
        <taxon>Viridiplantae</taxon>
        <taxon>Streptophyta</taxon>
        <taxon>Embryophyta</taxon>
        <taxon>Tracheophyta</taxon>
        <taxon>Spermatophyta</taxon>
        <taxon>Magnoliopsida</taxon>
        <taxon>eudicotyledons</taxon>
        <taxon>Gunneridae</taxon>
        <taxon>Pentapetalae</taxon>
        <taxon>asterids</taxon>
        <taxon>campanulids</taxon>
        <taxon>Asterales</taxon>
        <taxon>Asteraceae</taxon>
        <taxon>Asteroideae</taxon>
        <taxon>Heliantheae alliance</taxon>
        <taxon>Madieae</taxon>
        <taxon>Madiinae</taxon>
        <taxon>Deinandra</taxon>
    </lineage>
</organism>
<proteinExistence type="predicted"/>
<dbReference type="Proteomes" id="UP001408789">
    <property type="component" value="Unassembled WGS sequence"/>
</dbReference>
<gene>
    <name evidence="2" type="ORF">SSX86_006274</name>
</gene>
<evidence type="ECO:0000313" key="3">
    <source>
        <dbReference type="Proteomes" id="UP001408789"/>
    </source>
</evidence>
<dbReference type="AlphaFoldDB" id="A0AAP0H8G8"/>